<dbReference type="InterPro" id="IPR002182">
    <property type="entry name" value="NB-ARC"/>
</dbReference>
<dbReference type="PANTHER" id="PTHR36766:SF40">
    <property type="entry name" value="DISEASE RESISTANCE PROTEIN RGA3"/>
    <property type="match status" value="1"/>
</dbReference>
<evidence type="ECO:0000313" key="3">
    <source>
        <dbReference type="EMBL" id="MCI23320.1"/>
    </source>
</evidence>
<sequence length="185" mass="21489">NDQRMEKFELKAWVHVPKSFGVVGLTKTILRSFNSSADGEDLDPLICRLQEKLTSKKFLLVLDDVWTGNEECWERILLPLNRGSSESKIVVTTRETQVALFMKSDHQVPLQRLEENYCWSLFVKHAFQGKNEFEYPELQSIGKKILEKCGGLPLAVKTLGNLLQRKFSQDEWFKILETDMWHVSE</sequence>
<keyword evidence="1" id="KW-0611">Plant defense</keyword>
<organism evidence="3 4">
    <name type="scientific">Trifolium medium</name>
    <dbReference type="NCBI Taxonomy" id="97028"/>
    <lineage>
        <taxon>Eukaryota</taxon>
        <taxon>Viridiplantae</taxon>
        <taxon>Streptophyta</taxon>
        <taxon>Embryophyta</taxon>
        <taxon>Tracheophyta</taxon>
        <taxon>Spermatophyta</taxon>
        <taxon>Magnoliopsida</taxon>
        <taxon>eudicotyledons</taxon>
        <taxon>Gunneridae</taxon>
        <taxon>Pentapetalae</taxon>
        <taxon>rosids</taxon>
        <taxon>fabids</taxon>
        <taxon>Fabales</taxon>
        <taxon>Fabaceae</taxon>
        <taxon>Papilionoideae</taxon>
        <taxon>50 kb inversion clade</taxon>
        <taxon>NPAAA clade</taxon>
        <taxon>Hologalegina</taxon>
        <taxon>IRL clade</taxon>
        <taxon>Trifolieae</taxon>
        <taxon>Trifolium</taxon>
    </lineage>
</organism>
<dbReference type="InterPro" id="IPR042197">
    <property type="entry name" value="Apaf_helical"/>
</dbReference>
<dbReference type="EMBL" id="LXQA010135385">
    <property type="protein sequence ID" value="MCI23320.1"/>
    <property type="molecule type" value="Genomic_DNA"/>
</dbReference>
<evidence type="ECO:0000313" key="4">
    <source>
        <dbReference type="Proteomes" id="UP000265520"/>
    </source>
</evidence>
<keyword evidence="4" id="KW-1185">Reference proteome</keyword>
<dbReference type="Proteomes" id="UP000265520">
    <property type="component" value="Unassembled WGS sequence"/>
</dbReference>
<dbReference type="Pfam" id="PF00931">
    <property type="entry name" value="NB-ARC"/>
    <property type="match status" value="1"/>
</dbReference>
<reference evidence="3 4" key="1">
    <citation type="journal article" date="2018" name="Front. Plant Sci.">
        <title>Red Clover (Trifolium pratense) and Zigzag Clover (T. medium) - A Picture of Genomic Similarities and Differences.</title>
        <authorList>
            <person name="Dluhosova J."/>
            <person name="Istvanek J."/>
            <person name="Nedelnik J."/>
            <person name="Repkova J."/>
        </authorList>
    </citation>
    <scope>NUCLEOTIDE SEQUENCE [LARGE SCALE GENOMIC DNA]</scope>
    <source>
        <strain evidence="4">cv. 10/8</strain>
        <tissue evidence="3">Leaf</tissue>
    </source>
</reference>
<dbReference type="GO" id="GO:0006952">
    <property type="term" value="P:defense response"/>
    <property type="evidence" value="ECO:0007669"/>
    <property type="project" value="UniProtKB-KW"/>
</dbReference>
<dbReference type="Gene3D" id="3.40.50.300">
    <property type="entry name" value="P-loop containing nucleotide triphosphate hydrolases"/>
    <property type="match status" value="1"/>
</dbReference>
<dbReference type="GO" id="GO:0043531">
    <property type="term" value="F:ADP binding"/>
    <property type="evidence" value="ECO:0007669"/>
    <property type="project" value="InterPro"/>
</dbReference>
<feature type="domain" description="NB-ARC" evidence="2">
    <location>
        <begin position="5"/>
        <end position="130"/>
    </location>
</feature>
<proteinExistence type="predicted"/>
<comment type="caution">
    <text evidence="3">The sequence shown here is derived from an EMBL/GenBank/DDBJ whole genome shotgun (WGS) entry which is preliminary data.</text>
</comment>
<dbReference type="InterPro" id="IPR027417">
    <property type="entry name" value="P-loop_NTPase"/>
</dbReference>
<evidence type="ECO:0000259" key="2">
    <source>
        <dbReference type="Pfam" id="PF00931"/>
    </source>
</evidence>
<dbReference type="PANTHER" id="PTHR36766">
    <property type="entry name" value="PLANT BROAD-SPECTRUM MILDEW RESISTANCE PROTEIN RPW8"/>
    <property type="match status" value="1"/>
</dbReference>
<protein>
    <submittedName>
        <fullName evidence="3">CC-NBS-LRR resistance protein</fullName>
    </submittedName>
</protein>
<feature type="non-terminal residue" evidence="3">
    <location>
        <position position="1"/>
    </location>
</feature>
<dbReference type="Gene3D" id="1.10.8.430">
    <property type="entry name" value="Helical domain of apoptotic protease-activating factors"/>
    <property type="match status" value="1"/>
</dbReference>
<feature type="non-terminal residue" evidence="3">
    <location>
        <position position="185"/>
    </location>
</feature>
<dbReference type="AlphaFoldDB" id="A0A392QHV9"/>
<dbReference type="SUPFAM" id="SSF52540">
    <property type="entry name" value="P-loop containing nucleoside triphosphate hydrolases"/>
    <property type="match status" value="1"/>
</dbReference>
<evidence type="ECO:0000256" key="1">
    <source>
        <dbReference type="ARBA" id="ARBA00022821"/>
    </source>
</evidence>
<accession>A0A392QHV9</accession>
<name>A0A392QHV9_9FABA</name>